<keyword evidence="1" id="KW-0472">Membrane</keyword>
<evidence type="ECO:0000256" key="1">
    <source>
        <dbReference type="SAM" id="Phobius"/>
    </source>
</evidence>
<dbReference type="AlphaFoldDB" id="A0A6C0I9Q1"/>
<keyword evidence="1" id="KW-1133">Transmembrane helix</keyword>
<name>A0A6C0I9Q1_9ZZZZ</name>
<organism evidence="2">
    <name type="scientific">viral metagenome</name>
    <dbReference type="NCBI Taxonomy" id="1070528"/>
    <lineage>
        <taxon>unclassified sequences</taxon>
        <taxon>metagenomes</taxon>
        <taxon>organismal metagenomes</taxon>
    </lineage>
</organism>
<feature type="transmembrane region" description="Helical" evidence="1">
    <location>
        <begin position="73"/>
        <end position="91"/>
    </location>
</feature>
<sequence>MISNTKEIIDSYFYERDLLLKEEPNPMFYSSFLFLTNVLIAYNYNYYTYSALFAILFITSIVVHSYDIFLTNIIDKISVIAVTLYGGYIFINKNITLLKNLAIISTFLTVVYVYTYGYYTNNYCFHEDKDTRQLYHPFMHVISSLGHHLIMLA</sequence>
<protein>
    <submittedName>
        <fullName evidence="2">Uncharacterized protein</fullName>
    </submittedName>
</protein>
<dbReference type="EMBL" id="MN740152">
    <property type="protein sequence ID" value="QHT89751.1"/>
    <property type="molecule type" value="Genomic_DNA"/>
</dbReference>
<reference evidence="2" key="1">
    <citation type="journal article" date="2020" name="Nature">
        <title>Giant virus diversity and host interactions through global metagenomics.</title>
        <authorList>
            <person name="Schulz F."/>
            <person name="Roux S."/>
            <person name="Paez-Espino D."/>
            <person name="Jungbluth S."/>
            <person name="Walsh D.A."/>
            <person name="Denef V.J."/>
            <person name="McMahon K.D."/>
            <person name="Konstantinidis K.T."/>
            <person name="Eloe-Fadrosh E.A."/>
            <person name="Kyrpides N.C."/>
            <person name="Woyke T."/>
        </authorList>
    </citation>
    <scope>NUCLEOTIDE SEQUENCE</scope>
    <source>
        <strain evidence="2">GVMAG-M-3300023184-62</strain>
    </source>
</reference>
<accession>A0A6C0I9Q1</accession>
<feature type="transmembrane region" description="Helical" evidence="1">
    <location>
        <begin position="48"/>
        <end position="66"/>
    </location>
</feature>
<evidence type="ECO:0000313" key="2">
    <source>
        <dbReference type="EMBL" id="QHT89751.1"/>
    </source>
</evidence>
<keyword evidence="1" id="KW-0812">Transmembrane</keyword>
<proteinExistence type="predicted"/>
<feature type="transmembrane region" description="Helical" evidence="1">
    <location>
        <begin position="97"/>
        <end position="119"/>
    </location>
</feature>